<evidence type="ECO:0000313" key="2">
    <source>
        <dbReference type="Proteomes" id="UP000785679"/>
    </source>
</evidence>
<accession>A0A8J8NGR1</accession>
<name>A0A8J8NGR1_HALGN</name>
<gene>
    <name evidence="1" type="ORF">FGO68_gene15210</name>
</gene>
<proteinExistence type="predicted"/>
<dbReference type="Proteomes" id="UP000785679">
    <property type="component" value="Unassembled WGS sequence"/>
</dbReference>
<comment type="caution">
    <text evidence="1">The sequence shown here is derived from an EMBL/GenBank/DDBJ whole genome shotgun (WGS) entry which is preliminary data.</text>
</comment>
<dbReference type="InterPro" id="IPR032675">
    <property type="entry name" value="LRR_dom_sf"/>
</dbReference>
<dbReference type="SUPFAM" id="SSF52047">
    <property type="entry name" value="RNI-like"/>
    <property type="match status" value="1"/>
</dbReference>
<keyword evidence="2" id="KW-1185">Reference proteome</keyword>
<sequence length="539" mass="62069">MVLSEDTSEIISFSNASAEKFLQYGKGHPIFKRKLCLCNYSYKQLMMLQERSHLKEIHLLKYDAGFNAVSHRGQVTNRFNIYEIECSDLQQFQYLRNTLSANTLSNAKITFSGIHVCFQTPLKPPLFVRNLTIANPDYMLQILTSLRPTQILTIKTIVTYIDFSKLKAIFQKLDIQLSEFNIWYSKQTAKINHLEEFDRIKLAERQYIKGCYFDQGILQNSTGQIDKKNIARQVELIKKVVKIGKGMEFSNLGMFFKCQKEVMGLGVKKIRIEVPSEQMAEIQIDANNMENKSFTGEIELQPTSNYNYFQREQLTQIILQFLTSYPNMEGLKVIKDSFELKFPEISGNVVPKLKSFSIIGFKSADISFCHSILSSSCHTLQHLILNQTYSDYHYKLFHNLSNSKALQTLSIFADCTHPEDMQTIATFKNLRTLILSKSPHMYQAFFETHLLEALGNLEHLTVFEPLADPLKAFQGDHKCLKELKYDLYSTSKAAKLSKEQVEGIVKGKREGFVLESRFQDEQMVCEKVILIKTGVNKLQ</sequence>
<dbReference type="AlphaFoldDB" id="A0A8J8NGR1"/>
<organism evidence="1 2">
    <name type="scientific">Halteria grandinella</name>
    <dbReference type="NCBI Taxonomy" id="5974"/>
    <lineage>
        <taxon>Eukaryota</taxon>
        <taxon>Sar</taxon>
        <taxon>Alveolata</taxon>
        <taxon>Ciliophora</taxon>
        <taxon>Intramacronucleata</taxon>
        <taxon>Spirotrichea</taxon>
        <taxon>Stichotrichia</taxon>
        <taxon>Sporadotrichida</taxon>
        <taxon>Halteriidae</taxon>
        <taxon>Halteria</taxon>
    </lineage>
</organism>
<evidence type="ECO:0000313" key="1">
    <source>
        <dbReference type="EMBL" id="TNV74712.1"/>
    </source>
</evidence>
<protein>
    <submittedName>
        <fullName evidence="1">Uncharacterized protein</fullName>
    </submittedName>
</protein>
<reference evidence="1" key="1">
    <citation type="submission" date="2019-06" db="EMBL/GenBank/DDBJ databases">
        <authorList>
            <person name="Zheng W."/>
        </authorList>
    </citation>
    <scope>NUCLEOTIDE SEQUENCE</scope>
    <source>
        <strain evidence="1">QDHG01</strain>
    </source>
</reference>
<dbReference type="Gene3D" id="3.80.10.10">
    <property type="entry name" value="Ribonuclease Inhibitor"/>
    <property type="match status" value="1"/>
</dbReference>
<dbReference type="EMBL" id="RRYP01016698">
    <property type="protein sequence ID" value="TNV74712.1"/>
    <property type="molecule type" value="Genomic_DNA"/>
</dbReference>